<comment type="caution">
    <text evidence="1">The sequence shown here is derived from an EMBL/GenBank/DDBJ whole genome shotgun (WGS) entry which is preliminary data.</text>
</comment>
<accession>A0ABX2FVT8</accession>
<proteinExistence type="predicted"/>
<dbReference type="Proteomes" id="UP000779507">
    <property type="component" value="Unassembled WGS sequence"/>
</dbReference>
<dbReference type="RefSeq" id="WP_173811891.1">
    <property type="nucleotide sequence ID" value="NZ_JABSNP010000026.1"/>
</dbReference>
<evidence type="ECO:0000313" key="2">
    <source>
        <dbReference type="Proteomes" id="UP000779507"/>
    </source>
</evidence>
<gene>
    <name evidence="1" type="ORF">HNP98_003976</name>
</gene>
<protein>
    <submittedName>
        <fullName evidence="1">Uncharacterized protein</fullName>
    </submittedName>
</protein>
<organism evidence="1 2">
    <name type="scientific">Hymenobacter caeli</name>
    <dbReference type="NCBI Taxonomy" id="2735894"/>
    <lineage>
        <taxon>Bacteria</taxon>
        <taxon>Pseudomonadati</taxon>
        <taxon>Bacteroidota</taxon>
        <taxon>Cytophagia</taxon>
        <taxon>Cytophagales</taxon>
        <taxon>Hymenobacteraceae</taxon>
        <taxon>Hymenobacter</taxon>
    </lineage>
</organism>
<dbReference type="EMBL" id="JABSNP010000026">
    <property type="protein sequence ID" value="NRT21131.1"/>
    <property type="molecule type" value="Genomic_DNA"/>
</dbReference>
<keyword evidence="2" id="KW-1185">Reference proteome</keyword>
<evidence type="ECO:0000313" key="1">
    <source>
        <dbReference type="EMBL" id="NRT21131.1"/>
    </source>
</evidence>
<sequence>MAYARTTAGSPTTTLSFRFVGNSAEQQVHARRYGFDTTFEGEPRDDFHPHDLEFYQGRYCYPHKMGHSGPNYHSYLLGQLTDGRFRDE</sequence>
<reference evidence="1 2" key="1">
    <citation type="submission" date="2020-05" db="EMBL/GenBank/DDBJ databases">
        <title>Genomic Encyclopedia of Type Strains, Phase IV (KMG-V): Genome sequencing to study the core and pangenomes of soil and plant-associated prokaryotes.</title>
        <authorList>
            <person name="Whitman W."/>
        </authorList>
    </citation>
    <scope>NUCLEOTIDE SEQUENCE [LARGE SCALE GENOMIC DNA]</scope>
    <source>
        <strain evidence="1 2">9A</strain>
    </source>
</reference>
<name>A0ABX2FVT8_9BACT</name>